<accession>C4JTC5</accession>
<evidence type="ECO:0000256" key="1">
    <source>
        <dbReference type="ARBA" id="ARBA00022723"/>
    </source>
</evidence>
<dbReference type="VEuPathDB" id="FungiDB:UREG_05714"/>
<feature type="compositionally biased region" description="Low complexity" evidence="5">
    <location>
        <begin position="225"/>
        <end position="234"/>
    </location>
</feature>
<dbReference type="EMBL" id="CH476617">
    <property type="protein sequence ID" value="EEP80872.1"/>
    <property type="molecule type" value="Genomic_DNA"/>
</dbReference>
<dbReference type="GO" id="GO:0016567">
    <property type="term" value="P:protein ubiquitination"/>
    <property type="evidence" value="ECO:0007669"/>
    <property type="project" value="TreeGrafter"/>
</dbReference>
<feature type="compositionally biased region" description="Polar residues" evidence="5">
    <location>
        <begin position="208"/>
        <end position="224"/>
    </location>
</feature>
<dbReference type="PROSITE" id="PS51266">
    <property type="entry name" value="ZF_CHY"/>
    <property type="match status" value="1"/>
</dbReference>
<dbReference type="SUPFAM" id="SSF161219">
    <property type="entry name" value="CHY zinc finger-like"/>
    <property type="match status" value="1"/>
</dbReference>
<dbReference type="InterPro" id="IPR037274">
    <property type="entry name" value="Znf_CHY_sf"/>
</dbReference>
<dbReference type="GO" id="GO:0008270">
    <property type="term" value="F:zinc ion binding"/>
    <property type="evidence" value="ECO:0007669"/>
    <property type="project" value="UniProtKB-KW"/>
</dbReference>
<dbReference type="STRING" id="336963.C4JTC5"/>
<proteinExistence type="predicted"/>
<dbReference type="InterPro" id="IPR008913">
    <property type="entry name" value="Znf_CHY"/>
</dbReference>
<evidence type="ECO:0000313" key="8">
    <source>
        <dbReference type="Proteomes" id="UP000002058"/>
    </source>
</evidence>
<dbReference type="PANTHER" id="PTHR21319:SF0">
    <property type="entry name" value="AND RING FINGER DOMAIN PROTEIN, PUTATIVE (AFU_ORTHOLOGUE AFUA_1G08900)-RELATED"/>
    <property type="match status" value="1"/>
</dbReference>
<evidence type="ECO:0000256" key="2">
    <source>
        <dbReference type="ARBA" id="ARBA00022771"/>
    </source>
</evidence>
<protein>
    <recommendedName>
        <fullName evidence="6">CHY-type domain-containing protein</fullName>
    </recommendedName>
</protein>
<dbReference type="PANTHER" id="PTHR21319">
    <property type="entry name" value="RING FINGER AND CHY ZINC FINGER DOMAIN-CONTAINING PROTEIN 1"/>
    <property type="match status" value="1"/>
</dbReference>
<keyword evidence="2 4" id="KW-0863">Zinc-finger</keyword>
<feature type="region of interest" description="Disordered" evidence="5">
    <location>
        <begin position="189"/>
        <end position="236"/>
    </location>
</feature>
<dbReference type="OrthoDB" id="411372at2759"/>
<evidence type="ECO:0000256" key="4">
    <source>
        <dbReference type="PROSITE-ProRule" id="PRU00601"/>
    </source>
</evidence>
<feature type="compositionally biased region" description="Polar residues" evidence="5">
    <location>
        <begin position="1"/>
        <end position="26"/>
    </location>
</feature>
<feature type="compositionally biased region" description="Low complexity" evidence="5">
    <location>
        <begin position="27"/>
        <end position="41"/>
    </location>
</feature>
<name>C4JTC5_UNCRE</name>
<evidence type="ECO:0000259" key="6">
    <source>
        <dbReference type="PROSITE" id="PS51266"/>
    </source>
</evidence>
<keyword evidence="1" id="KW-0479">Metal-binding</keyword>
<evidence type="ECO:0000313" key="7">
    <source>
        <dbReference type="EMBL" id="EEP80872.1"/>
    </source>
</evidence>
<gene>
    <name evidence="7" type="ORF">UREG_05714</name>
</gene>
<dbReference type="GO" id="GO:0061630">
    <property type="term" value="F:ubiquitin protein ligase activity"/>
    <property type="evidence" value="ECO:0007669"/>
    <property type="project" value="TreeGrafter"/>
</dbReference>
<evidence type="ECO:0000256" key="3">
    <source>
        <dbReference type="ARBA" id="ARBA00022833"/>
    </source>
</evidence>
<evidence type="ECO:0000256" key="5">
    <source>
        <dbReference type="SAM" id="MobiDB-lite"/>
    </source>
</evidence>
<feature type="region of interest" description="Disordered" evidence="5">
    <location>
        <begin position="1"/>
        <end position="125"/>
    </location>
</feature>
<dbReference type="RefSeq" id="XP_002585025.1">
    <property type="nucleotide sequence ID" value="XM_002584979.1"/>
</dbReference>
<dbReference type="GO" id="GO:0006511">
    <property type="term" value="P:ubiquitin-dependent protein catabolic process"/>
    <property type="evidence" value="ECO:0007669"/>
    <property type="project" value="TreeGrafter"/>
</dbReference>
<organism evidence="7 8">
    <name type="scientific">Uncinocarpus reesii (strain UAMH 1704)</name>
    <dbReference type="NCBI Taxonomy" id="336963"/>
    <lineage>
        <taxon>Eukaryota</taxon>
        <taxon>Fungi</taxon>
        <taxon>Dikarya</taxon>
        <taxon>Ascomycota</taxon>
        <taxon>Pezizomycotina</taxon>
        <taxon>Eurotiomycetes</taxon>
        <taxon>Eurotiomycetidae</taxon>
        <taxon>Onygenales</taxon>
        <taxon>Onygenaceae</taxon>
        <taxon>Uncinocarpus</taxon>
    </lineage>
</organism>
<dbReference type="KEGG" id="ure:UREG_05714"/>
<sequence>MQSLPPDQAQSDSPDINSRVAQLSVENNNNNTLDDVNIDNDPIPEQRPQSPLEPIEPPRRPSNPSADIPARCEGQPSLQQQTVDSEHGGRSSSHTPRRDILAEADGPVSPIRSTGRGFTRPQDQLHGQLSAENGLRSTGNWSDKGQSLPADDGMRILRQRIHAIRESNAPSAEKAQRIHALMTEKYRSSLKVPDSPQGVHHERPLTPLSPQSKRSSDQLTLTPASTFSSSSSTSGRHFHLSLDDLTPTYVPNVAPPTPSYGDEDLMLSGKTDNSPISQVQQVLGCQHYKRNVKLQCFTCKGWYTCRFCHDAVEDHSLIRHETENMLCMVCRTPQQASQWYLHRMLANQARNQSSMHRALHPV</sequence>
<keyword evidence="3" id="KW-0862">Zinc</keyword>
<dbReference type="Pfam" id="PF05495">
    <property type="entry name" value="zf-CHY"/>
    <property type="match status" value="1"/>
</dbReference>
<dbReference type="Proteomes" id="UP000002058">
    <property type="component" value="Unassembled WGS sequence"/>
</dbReference>
<dbReference type="HOGENOM" id="CLU_765469_0_0_1"/>
<dbReference type="InParanoid" id="C4JTC5"/>
<dbReference type="AlphaFoldDB" id="C4JTC5"/>
<dbReference type="GeneID" id="8439352"/>
<feature type="domain" description="CHY-type" evidence="6">
    <location>
        <begin position="278"/>
        <end position="345"/>
    </location>
</feature>
<keyword evidence="8" id="KW-1185">Reference proteome</keyword>
<reference evidence="8" key="1">
    <citation type="journal article" date="2009" name="Genome Res.">
        <title>Comparative genomic analyses of the human fungal pathogens Coccidioides and their relatives.</title>
        <authorList>
            <person name="Sharpton T.J."/>
            <person name="Stajich J.E."/>
            <person name="Rounsley S.D."/>
            <person name="Gardner M.J."/>
            <person name="Wortman J.R."/>
            <person name="Jordar V.S."/>
            <person name="Maiti R."/>
            <person name="Kodira C.D."/>
            <person name="Neafsey D.E."/>
            <person name="Zeng Q."/>
            <person name="Hung C.-Y."/>
            <person name="McMahan C."/>
            <person name="Muszewska A."/>
            <person name="Grynberg M."/>
            <person name="Mandel M.A."/>
            <person name="Kellner E.M."/>
            <person name="Barker B.M."/>
            <person name="Galgiani J.N."/>
            <person name="Orbach M.J."/>
            <person name="Kirkland T.N."/>
            <person name="Cole G.T."/>
            <person name="Henn M.R."/>
            <person name="Birren B.W."/>
            <person name="Taylor J.W."/>
        </authorList>
    </citation>
    <scope>NUCLEOTIDE SEQUENCE [LARGE SCALE GENOMIC DNA]</scope>
    <source>
        <strain evidence="8">UAMH 1704</strain>
    </source>
</reference>
<dbReference type="eggNOG" id="KOG1940">
    <property type="taxonomic scope" value="Eukaryota"/>
</dbReference>
<dbReference type="GO" id="GO:0005634">
    <property type="term" value="C:nucleus"/>
    <property type="evidence" value="ECO:0007669"/>
    <property type="project" value="TreeGrafter"/>
</dbReference>